<name>A0AAD7DU74_MYCRO</name>
<evidence type="ECO:0000313" key="3">
    <source>
        <dbReference type="Proteomes" id="UP001221757"/>
    </source>
</evidence>
<dbReference type="Gene3D" id="3.40.50.720">
    <property type="entry name" value="NAD(P)-binding Rossmann-like Domain"/>
    <property type="match status" value="1"/>
</dbReference>
<gene>
    <name evidence="2" type="ORF">B0H17DRAFT_927003</name>
</gene>
<dbReference type="InterPro" id="IPR002347">
    <property type="entry name" value="SDR_fam"/>
</dbReference>
<accession>A0AAD7DU74</accession>
<dbReference type="SUPFAM" id="SSF51735">
    <property type="entry name" value="NAD(P)-binding Rossmann-fold domains"/>
    <property type="match status" value="1"/>
</dbReference>
<evidence type="ECO:0000313" key="2">
    <source>
        <dbReference type="EMBL" id="KAJ7699056.1"/>
    </source>
</evidence>
<sequence>MKFSFWDFIKVQFAVQTPVATADLTGKTVLVLGANTGIGFQAATHFAKMNAERLILACRSESKGQAALNKLKAETGYERAELWLVDLADFSSVQRFADKFERDGGRLDILVENAAIGVFAYETTKDGWESNLQVNSLAGPLLALLLLPIMVNTANQHATTPRIVVVTSGVHYWHTFEKSLCEDPAVLKTLGSKEYCTPQKMGDRYPLTKLLNVFFVRALNARLAPATPLIVNAVCPGYCYSELRRHWSGVLALMDHLMELVLALTPEQGSRQLVWGAVAHEAHPEALCGAYISSAHVVEASDFVLSAQGAKVQDRVWDNMVEILGKIDPRVTVNVEKYLSYNVGLP</sequence>
<dbReference type="PRINTS" id="PR00081">
    <property type="entry name" value="GDHRDH"/>
</dbReference>
<dbReference type="PANTHER" id="PTHR43157:SF31">
    <property type="entry name" value="PHOSPHATIDYLINOSITOL-GLYCAN BIOSYNTHESIS CLASS F PROTEIN"/>
    <property type="match status" value="1"/>
</dbReference>
<protein>
    <recommendedName>
        <fullName evidence="4">NAD(P)-binding protein</fullName>
    </recommendedName>
</protein>
<dbReference type="InterPro" id="IPR036291">
    <property type="entry name" value="NAD(P)-bd_dom_sf"/>
</dbReference>
<dbReference type="PANTHER" id="PTHR43157">
    <property type="entry name" value="PHOSPHATIDYLINOSITOL-GLYCAN BIOSYNTHESIS CLASS F PROTEIN-RELATED"/>
    <property type="match status" value="1"/>
</dbReference>
<dbReference type="Pfam" id="PF00106">
    <property type="entry name" value="adh_short"/>
    <property type="match status" value="1"/>
</dbReference>
<dbReference type="Proteomes" id="UP001221757">
    <property type="component" value="Unassembled WGS sequence"/>
</dbReference>
<proteinExistence type="predicted"/>
<evidence type="ECO:0008006" key="4">
    <source>
        <dbReference type="Google" id="ProtNLM"/>
    </source>
</evidence>
<dbReference type="EMBL" id="JARKIE010000024">
    <property type="protein sequence ID" value="KAJ7699056.1"/>
    <property type="molecule type" value="Genomic_DNA"/>
</dbReference>
<keyword evidence="1" id="KW-0560">Oxidoreductase</keyword>
<reference evidence="2" key="1">
    <citation type="submission" date="2023-03" db="EMBL/GenBank/DDBJ databases">
        <title>Massive genome expansion in bonnet fungi (Mycena s.s.) driven by repeated elements and novel gene families across ecological guilds.</title>
        <authorList>
            <consortium name="Lawrence Berkeley National Laboratory"/>
            <person name="Harder C.B."/>
            <person name="Miyauchi S."/>
            <person name="Viragh M."/>
            <person name="Kuo A."/>
            <person name="Thoen E."/>
            <person name="Andreopoulos B."/>
            <person name="Lu D."/>
            <person name="Skrede I."/>
            <person name="Drula E."/>
            <person name="Henrissat B."/>
            <person name="Morin E."/>
            <person name="Kohler A."/>
            <person name="Barry K."/>
            <person name="LaButti K."/>
            <person name="Morin E."/>
            <person name="Salamov A."/>
            <person name="Lipzen A."/>
            <person name="Mereny Z."/>
            <person name="Hegedus B."/>
            <person name="Baldrian P."/>
            <person name="Stursova M."/>
            <person name="Weitz H."/>
            <person name="Taylor A."/>
            <person name="Grigoriev I.V."/>
            <person name="Nagy L.G."/>
            <person name="Martin F."/>
            <person name="Kauserud H."/>
        </authorList>
    </citation>
    <scope>NUCLEOTIDE SEQUENCE</scope>
    <source>
        <strain evidence="2">CBHHK067</strain>
    </source>
</reference>
<evidence type="ECO:0000256" key="1">
    <source>
        <dbReference type="ARBA" id="ARBA00023002"/>
    </source>
</evidence>
<organism evidence="2 3">
    <name type="scientific">Mycena rosella</name>
    <name type="common">Pink bonnet</name>
    <name type="synonym">Agaricus rosellus</name>
    <dbReference type="NCBI Taxonomy" id="1033263"/>
    <lineage>
        <taxon>Eukaryota</taxon>
        <taxon>Fungi</taxon>
        <taxon>Dikarya</taxon>
        <taxon>Basidiomycota</taxon>
        <taxon>Agaricomycotina</taxon>
        <taxon>Agaricomycetes</taxon>
        <taxon>Agaricomycetidae</taxon>
        <taxon>Agaricales</taxon>
        <taxon>Marasmiineae</taxon>
        <taxon>Mycenaceae</taxon>
        <taxon>Mycena</taxon>
    </lineage>
</organism>
<dbReference type="AlphaFoldDB" id="A0AAD7DU74"/>
<keyword evidence="3" id="KW-1185">Reference proteome</keyword>
<comment type="caution">
    <text evidence="2">The sequence shown here is derived from an EMBL/GenBank/DDBJ whole genome shotgun (WGS) entry which is preliminary data.</text>
</comment>
<dbReference type="GO" id="GO:0016491">
    <property type="term" value="F:oxidoreductase activity"/>
    <property type="evidence" value="ECO:0007669"/>
    <property type="project" value="UniProtKB-KW"/>
</dbReference>